<dbReference type="Pfam" id="PF07992">
    <property type="entry name" value="Pyr_redox_2"/>
    <property type="match status" value="1"/>
</dbReference>
<keyword evidence="6" id="KW-0934">Plastid</keyword>
<dbReference type="GO" id="GO:0050660">
    <property type="term" value="F:flavin adenine dinucleotide binding"/>
    <property type="evidence" value="ECO:0007669"/>
    <property type="project" value="TreeGrafter"/>
</dbReference>
<feature type="binding site" evidence="16">
    <location>
        <begin position="218"/>
        <end position="220"/>
    </location>
    <ligand>
        <name>FAD</name>
        <dbReference type="ChEBI" id="CHEBI:57692"/>
    </ligand>
</feature>
<evidence type="ECO:0000259" key="19">
    <source>
        <dbReference type="Pfam" id="PF02852"/>
    </source>
</evidence>
<feature type="binding site" evidence="16">
    <location>
        <position position="123"/>
    </location>
    <ligand>
        <name>FAD</name>
        <dbReference type="ChEBI" id="CHEBI:57692"/>
    </ligand>
</feature>
<evidence type="ECO:0000256" key="6">
    <source>
        <dbReference type="ARBA" id="ARBA00022640"/>
    </source>
</evidence>
<feature type="binding site" evidence="16">
    <location>
        <position position="350"/>
    </location>
    <ligand>
        <name>NAD(+)</name>
        <dbReference type="ChEBI" id="CHEBI:57540"/>
    </ligand>
</feature>
<comment type="subunit">
    <text evidence="15">Homodimer. Part of the plastidial pyruvate dehydrogenase complex (PDC) containing multiple copies of three enzymatic components: pyruvate dehydrogenase (E1), dihydrolipoamide acetyltransferase (E2) and lipoamide dehydrogenase (E3).</text>
</comment>
<reference evidence="21 22" key="1">
    <citation type="submission" date="2016-09" db="EMBL/GenBank/DDBJ databases">
        <title>The draft genome of Dichanthelium oligosanthes: A C3 panicoid grass species.</title>
        <authorList>
            <person name="Studer A.J."/>
            <person name="Schnable J.C."/>
            <person name="Brutnell T.P."/>
        </authorList>
    </citation>
    <scope>NUCLEOTIDE SEQUENCE [LARGE SCALE GENOMIC DNA]</scope>
    <source>
        <strain evidence="22">cv. Kellogg 1175</strain>
        <tissue evidence="21">Leaf</tissue>
    </source>
</reference>
<keyword evidence="9 18" id="KW-0560">Oxidoreductase</keyword>
<keyword evidence="5 18" id="KW-0285">Flavoprotein</keyword>
<evidence type="ECO:0000256" key="7">
    <source>
        <dbReference type="ARBA" id="ARBA00022827"/>
    </source>
</evidence>
<dbReference type="EC" id="1.8.1.4" evidence="3"/>
<dbReference type="GO" id="GO:0009570">
    <property type="term" value="C:chloroplast stroma"/>
    <property type="evidence" value="ECO:0007669"/>
    <property type="project" value="UniProtKB-SubCell"/>
</dbReference>
<dbReference type="PRINTS" id="PR00368">
    <property type="entry name" value="FADPNR"/>
</dbReference>
<dbReference type="PANTHER" id="PTHR22912:SF204">
    <property type="entry name" value="DIHYDROLIPOYL DEHYDROGENASE"/>
    <property type="match status" value="1"/>
</dbReference>
<dbReference type="EMBL" id="LWDX02033502">
    <property type="protein sequence ID" value="OEL26999.1"/>
    <property type="molecule type" value="Genomic_DNA"/>
</dbReference>
<name>A0A1E5VPE2_9POAL</name>
<dbReference type="STRING" id="888268.A0A1E5VPE2"/>
<keyword evidence="7 16" id="KW-0274">FAD</keyword>
<dbReference type="SUPFAM" id="SSF55424">
    <property type="entry name" value="FAD/NAD-linked reductases, dimerisation (C-terminal) domain"/>
    <property type="match status" value="1"/>
</dbReference>
<comment type="catalytic activity">
    <reaction evidence="13">
        <text>N(6)-[(R)-dihydrolipoyl]-L-lysyl-[protein] + NAD(+) = N(6)-[(R)-lipoyl]-L-lysyl-[protein] + NADH + H(+)</text>
        <dbReference type="Rhea" id="RHEA:15045"/>
        <dbReference type="Rhea" id="RHEA-COMP:10474"/>
        <dbReference type="Rhea" id="RHEA-COMP:10475"/>
        <dbReference type="ChEBI" id="CHEBI:15378"/>
        <dbReference type="ChEBI" id="CHEBI:57540"/>
        <dbReference type="ChEBI" id="CHEBI:57945"/>
        <dbReference type="ChEBI" id="CHEBI:83099"/>
        <dbReference type="ChEBI" id="CHEBI:83100"/>
        <dbReference type="EC" id="1.8.1.4"/>
    </reaction>
</comment>
<evidence type="ECO:0000256" key="10">
    <source>
        <dbReference type="ARBA" id="ARBA00023027"/>
    </source>
</evidence>
<dbReference type="AlphaFoldDB" id="A0A1E5VPE2"/>
<comment type="cofactor">
    <cofactor evidence="16">
        <name>FAD</name>
        <dbReference type="ChEBI" id="CHEBI:57692"/>
    </cofactor>
    <text evidence="16">Binds 1 FAD per subunit.</text>
</comment>
<evidence type="ECO:0000256" key="16">
    <source>
        <dbReference type="PIRSR" id="PIRSR000350-3"/>
    </source>
</evidence>
<comment type="caution">
    <text evidence="21">The sequence shown here is derived from an EMBL/GenBank/DDBJ whole genome shotgun (WGS) entry which is preliminary data.</text>
</comment>
<dbReference type="InterPro" id="IPR012999">
    <property type="entry name" value="Pyr_OxRdtase_I_AS"/>
</dbReference>
<dbReference type="OrthoDB" id="361797at2759"/>
<evidence type="ECO:0000256" key="15">
    <source>
        <dbReference type="ARBA" id="ARBA00065519"/>
    </source>
</evidence>
<dbReference type="GO" id="GO:0004148">
    <property type="term" value="F:dihydrolipoyl dehydrogenase (NADH) activity"/>
    <property type="evidence" value="ECO:0007669"/>
    <property type="project" value="UniProtKB-EC"/>
</dbReference>
<dbReference type="InterPro" id="IPR001100">
    <property type="entry name" value="Pyr_nuc-diS_OxRdtase"/>
</dbReference>
<dbReference type="PANTHER" id="PTHR22912">
    <property type="entry name" value="DISULFIDE OXIDOREDUCTASE"/>
    <property type="match status" value="1"/>
</dbReference>
<dbReference type="Proteomes" id="UP000095767">
    <property type="component" value="Unassembled WGS sequence"/>
</dbReference>
<evidence type="ECO:0000256" key="14">
    <source>
        <dbReference type="ARBA" id="ARBA00059226"/>
    </source>
</evidence>
<keyword evidence="10 16" id="KW-0520">NAD</keyword>
<comment type="similarity">
    <text evidence="2 18">Belongs to the class-I pyridine nucleotide-disulfide oxidoreductase family.</text>
</comment>
<keyword evidence="12 18" id="KW-0676">Redox-active center</keyword>
<dbReference type="InterPro" id="IPR036188">
    <property type="entry name" value="FAD/NAD-bd_sf"/>
</dbReference>
<dbReference type="InterPro" id="IPR050151">
    <property type="entry name" value="Class-I_Pyr_Nuc-Dis_Oxidored"/>
</dbReference>
<accession>A0A1E5VPE2</accession>
<dbReference type="GO" id="GO:0006103">
    <property type="term" value="P:2-oxoglutarate metabolic process"/>
    <property type="evidence" value="ECO:0007669"/>
    <property type="project" value="TreeGrafter"/>
</dbReference>
<keyword evidence="22" id="KW-1185">Reference proteome</keyword>
<comment type="subcellular location">
    <subcellularLocation>
        <location evidence="1">Plastid</location>
        <location evidence="1">Chloroplast stroma</location>
    </subcellularLocation>
</comment>
<keyword evidence="8" id="KW-0809">Transit peptide</keyword>
<sequence length="482" mass="50533">MQSTAAVSVSAPAIASGGGARSEAARRASGLRVCGLRGEALACPSLRISQAPARLAVARAAAAATNGAVAGSGGFDYDLVIIGAGVGGHGAALHAVEEGLKTAIIEGDVVGGTCVNRGCVPSKALLAVSGRMRELHDEHHMKSLGLQVSSTGYDRQAVADHANNLASKIRSNLTNSMKAMGVDILTGVGTIVGKQKVRYGKIGFPDKEITARNIIIATGSVPFVPKGIEIDGKTVFTSDHALKLESVPDWIAIVGSGYIGLEFSDVYTALGSEVTFVEALDQLMPGFDPEIAKLAQRVLINPRKIDYHTGVFASKITPAKDGKPVLIELIDAKTKEHKETLEINVVTQRGFVPVDERMRVMDADGNVPQAREKADKEGFEVDVVKTSFKANTKALAENEGDGIAKLIYRPDTGEILGVHILGLHAADLIHEASNAIALGTTVQEIKFAVHAHPTLSEVLDELFKAAKVNSGVSHSVNEPVAA</sequence>
<dbReference type="GO" id="GO:0046685">
    <property type="term" value="P:response to arsenic-containing substance"/>
    <property type="evidence" value="ECO:0007669"/>
    <property type="project" value="UniProtKB-ARBA"/>
</dbReference>
<dbReference type="FunFam" id="3.50.50.60:FF:000043">
    <property type="entry name" value="Putative dihydrolipoyl dehydrogenase"/>
    <property type="match status" value="1"/>
</dbReference>
<keyword evidence="16" id="KW-0547">Nucleotide-binding</keyword>
<evidence type="ECO:0000256" key="12">
    <source>
        <dbReference type="ARBA" id="ARBA00023284"/>
    </source>
</evidence>
<proteinExistence type="inferred from homology"/>
<feature type="binding site" evidence="16">
    <location>
        <position position="189"/>
    </location>
    <ligand>
        <name>FAD</name>
        <dbReference type="ChEBI" id="CHEBI:57692"/>
    </ligand>
</feature>
<evidence type="ECO:0000256" key="2">
    <source>
        <dbReference type="ARBA" id="ARBA00007532"/>
    </source>
</evidence>
<protein>
    <recommendedName>
        <fullName evidence="3">dihydrolipoyl dehydrogenase</fullName>
        <ecNumber evidence="3">1.8.1.4</ecNumber>
    </recommendedName>
</protein>
<evidence type="ECO:0000256" key="17">
    <source>
        <dbReference type="PIRSR" id="PIRSR000350-4"/>
    </source>
</evidence>
<keyword evidence="4" id="KW-0150">Chloroplast</keyword>
<dbReference type="FunFam" id="3.30.390.30:FF:000001">
    <property type="entry name" value="Dihydrolipoyl dehydrogenase"/>
    <property type="match status" value="1"/>
</dbReference>
<dbReference type="Gene3D" id="3.50.50.60">
    <property type="entry name" value="FAD/NAD(P)-binding domain"/>
    <property type="match status" value="1"/>
</dbReference>
<dbReference type="InterPro" id="IPR023753">
    <property type="entry name" value="FAD/NAD-binding_dom"/>
</dbReference>
<evidence type="ECO:0000256" key="4">
    <source>
        <dbReference type="ARBA" id="ARBA00022528"/>
    </source>
</evidence>
<dbReference type="Pfam" id="PF02852">
    <property type="entry name" value="Pyr_redox_dim"/>
    <property type="match status" value="1"/>
</dbReference>
<dbReference type="PROSITE" id="PS00076">
    <property type="entry name" value="PYRIDINE_REDOX_1"/>
    <property type="match status" value="1"/>
</dbReference>
<feature type="binding site" evidence="16">
    <location>
        <position position="278"/>
    </location>
    <ligand>
        <name>NAD(+)</name>
        <dbReference type="ChEBI" id="CHEBI:57540"/>
    </ligand>
</feature>
<evidence type="ECO:0000259" key="20">
    <source>
        <dbReference type="Pfam" id="PF07992"/>
    </source>
</evidence>
<feature type="domain" description="FAD/NAD(P)-binding" evidence="20">
    <location>
        <begin position="77"/>
        <end position="354"/>
    </location>
</feature>
<feature type="disulfide bond" description="Redox-active" evidence="17">
    <location>
        <begin position="114"/>
        <end position="119"/>
    </location>
</feature>
<evidence type="ECO:0000256" key="1">
    <source>
        <dbReference type="ARBA" id="ARBA00004470"/>
    </source>
</evidence>
<evidence type="ECO:0000313" key="22">
    <source>
        <dbReference type="Proteomes" id="UP000095767"/>
    </source>
</evidence>
<dbReference type="SUPFAM" id="SSF51905">
    <property type="entry name" value="FAD/NAD(P)-binding domain"/>
    <property type="match status" value="1"/>
</dbReference>
<dbReference type="GO" id="GO:0005739">
    <property type="term" value="C:mitochondrion"/>
    <property type="evidence" value="ECO:0007669"/>
    <property type="project" value="TreeGrafter"/>
</dbReference>
<evidence type="ECO:0000256" key="11">
    <source>
        <dbReference type="ARBA" id="ARBA00023157"/>
    </source>
</evidence>
<evidence type="ECO:0000256" key="8">
    <source>
        <dbReference type="ARBA" id="ARBA00022946"/>
    </source>
</evidence>
<dbReference type="PIRSF" id="PIRSF000350">
    <property type="entry name" value="Mercury_reductase_MerA"/>
    <property type="match status" value="1"/>
</dbReference>
<dbReference type="PRINTS" id="PR00411">
    <property type="entry name" value="PNDRDTASEI"/>
</dbReference>
<gene>
    <name evidence="21" type="ORF">BAE44_0011981</name>
</gene>
<dbReference type="Gene3D" id="3.30.390.30">
    <property type="match status" value="1"/>
</dbReference>
<feature type="binding site" evidence="16">
    <location>
        <begin position="255"/>
        <end position="262"/>
    </location>
    <ligand>
        <name>NAD(+)</name>
        <dbReference type="ChEBI" id="CHEBI:57540"/>
    </ligand>
</feature>
<evidence type="ECO:0000256" key="9">
    <source>
        <dbReference type="ARBA" id="ARBA00023002"/>
    </source>
</evidence>
<organism evidence="21 22">
    <name type="scientific">Dichanthelium oligosanthes</name>
    <dbReference type="NCBI Taxonomy" id="888268"/>
    <lineage>
        <taxon>Eukaryota</taxon>
        <taxon>Viridiplantae</taxon>
        <taxon>Streptophyta</taxon>
        <taxon>Embryophyta</taxon>
        <taxon>Tracheophyta</taxon>
        <taxon>Spermatophyta</taxon>
        <taxon>Magnoliopsida</taxon>
        <taxon>Liliopsida</taxon>
        <taxon>Poales</taxon>
        <taxon>Poaceae</taxon>
        <taxon>PACMAD clade</taxon>
        <taxon>Panicoideae</taxon>
        <taxon>Panicodae</taxon>
        <taxon>Paniceae</taxon>
        <taxon>Dichantheliinae</taxon>
        <taxon>Dichanthelium</taxon>
    </lineage>
</organism>
<evidence type="ECO:0000256" key="13">
    <source>
        <dbReference type="ARBA" id="ARBA00049187"/>
    </source>
</evidence>
<evidence type="ECO:0000313" key="21">
    <source>
        <dbReference type="EMBL" id="OEL26999.1"/>
    </source>
</evidence>
<comment type="function">
    <text evidence="14">Lipoamide dehydrogenase is a component of the plastidial pyruvate dehydrogenase complex (PDC).</text>
</comment>
<evidence type="ECO:0000256" key="3">
    <source>
        <dbReference type="ARBA" id="ARBA00012608"/>
    </source>
</evidence>
<evidence type="ECO:0000256" key="5">
    <source>
        <dbReference type="ARBA" id="ARBA00022630"/>
    </source>
</evidence>
<evidence type="ECO:0000256" key="18">
    <source>
        <dbReference type="RuleBase" id="RU003691"/>
    </source>
</evidence>
<dbReference type="GO" id="GO:0045252">
    <property type="term" value="C:oxoglutarate dehydrogenase complex"/>
    <property type="evidence" value="ECO:0007669"/>
    <property type="project" value="TreeGrafter"/>
</dbReference>
<dbReference type="InterPro" id="IPR004099">
    <property type="entry name" value="Pyr_nucl-diS_OxRdtase_dimer"/>
</dbReference>
<keyword evidence="11" id="KW-1015">Disulfide bond</keyword>
<feature type="domain" description="Pyridine nucleotide-disulphide oxidoreductase dimerisation" evidence="19">
    <location>
        <begin position="371"/>
        <end position="461"/>
    </location>
</feature>
<dbReference type="InterPro" id="IPR016156">
    <property type="entry name" value="FAD/NAD-linked_Rdtase_dimer_sf"/>
</dbReference>